<dbReference type="PANTHER" id="PTHR37539:SF1">
    <property type="entry name" value="ER-BOUND OXYGENASE MPAB_MPAB'_RUBBER OXYGENASE CATALYTIC DOMAIN-CONTAINING PROTEIN"/>
    <property type="match status" value="1"/>
</dbReference>
<evidence type="ECO:0000313" key="2">
    <source>
        <dbReference type="EMBL" id="ATB32898.1"/>
    </source>
</evidence>
<sequence>MNEYPWTQSFLDQMRTEGDPLADQVVDALFANHAADEANTLLRKLGTSREFSVDTLPPVLRDYFIQTAAIPALDEDKLLLGQQVFAEYGPEIALILACYSLPFCYADQKGVHVLYRTGFLMKRARARVFQTLQMLMDVFSPGGMSPGGKGIVSVQKVRLMHAGVRYLLTHDAKEPWDEARGRPVNQEDMALTYCTFTTLVIRHGLEKLGVKLSLEQQEAYLYTWNAVGQLLGLRSELRPATLDDADDLCRTIQERVFAETDEGRQLTASLIEALSSLLSPAFQKLPSVMMRHFLTPDPYSNKDLASMLGVPDEGGVVLRTAVTLISKICDHANNDSDLIRLINRDVSLSLFNGLLRMSHTDSASFEIPTDLYAYWKLESEAA</sequence>
<accession>A0A250INP7</accession>
<dbReference type="InterPro" id="IPR037473">
    <property type="entry name" value="Lcp-like"/>
</dbReference>
<dbReference type="EMBL" id="CP022163">
    <property type="protein sequence ID" value="ATB32898.1"/>
    <property type="molecule type" value="Genomic_DNA"/>
</dbReference>
<organism evidence="2 3">
    <name type="scientific">Melittangium boletus DSM 14713</name>
    <dbReference type="NCBI Taxonomy" id="1294270"/>
    <lineage>
        <taxon>Bacteria</taxon>
        <taxon>Pseudomonadati</taxon>
        <taxon>Myxococcota</taxon>
        <taxon>Myxococcia</taxon>
        <taxon>Myxococcales</taxon>
        <taxon>Cystobacterineae</taxon>
        <taxon>Archangiaceae</taxon>
        <taxon>Melittangium</taxon>
    </lineage>
</organism>
<name>A0A250INP7_9BACT</name>
<dbReference type="RefSeq" id="WP_157823793.1">
    <property type="nucleotide sequence ID" value="NZ_CP022163.1"/>
</dbReference>
<dbReference type="KEGG" id="mbd:MEBOL_006387"/>
<proteinExistence type="predicted"/>
<evidence type="ECO:0000313" key="3">
    <source>
        <dbReference type="Proteomes" id="UP000217289"/>
    </source>
</evidence>
<feature type="domain" description="ER-bound oxygenase mpaB/mpaB'/Rubber oxygenase catalytic" evidence="1">
    <location>
        <begin position="115"/>
        <end position="311"/>
    </location>
</feature>
<gene>
    <name evidence="2" type="ORF">MEBOL_006387</name>
</gene>
<evidence type="ECO:0000259" key="1">
    <source>
        <dbReference type="Pfam" id="PF09995"/>
    </source>
</evidence>
<dbReference type="Pfam" id="PF09995">
    <property type="entry name" value="MPAB_Lcp_cat"/>
    <property type="match status" value="1"/>
</dbReference>
<dbReference type="InterPro" id="IPR018713">
    <property type="entry name" value="MPAB/Lcp_cat_dom"/>
</dbReference>
<reference evidence="2 3" key="1">
    <citation type="submission" date="2017-06" db="EMBL/GenBank/DDBJ databases">
        <authorList>
            <person name="Kim H.J."/>
            <person name="Triplett B.A."/>
        </authorList>
    </citation>
    <scope>NUCLEOTIDE SEQUENCE [LARGE SCALE GENOMIC DNA]</scope>
    <source>
        <strain evidence="2 3">DSM 14713</strain>
    </source>
</reference>
<dbReference type="AlphaFoldDB" id="A0A250INP7"/>
<keyword evidence="3" id="KW-1185">Reference proteome</keyword>
<dbReference type="PANTHER" id="PTHR37539">
    <property type="entry name" value="SECRETED PROTEIN-RELATED"/>
    <property type="match status" value="1"/>
</dbReference>
<dbReference type="GO" id="GO:0016491">
    <property type="term" value="F:oxidoreductase activity"/>
    <property type="evidence" value="ECO:0007669"/>
    <property type="project" value="InterPro"/>
</dbReference>
<dbReference type="Proteomes" id="UP000217289">
    <property type="component" value="Chromosome"/>
</dbReference>
<dbReference type="OrthoDB" id="6072815at2"/>
<protein>
    <recommendedName>
        <fullName evidence="1">ER-bound oxygenase mpaB/mpaB'/Rubber oxygenase catalytic domain-containing protein</fullName>
    </recommendedName>
</protein>